<evidence type="ECO:0000256" key="2">
    <source>
        <dbReference type="ARBA" id="ARBA00022801"/>
    </source>
</evidence>
<reference evidence="6" key="2">
    <citation type="journal article" date="2021" name="PeerJ">
        <title>Extensive microbial diversity within the chicken gut microbiome revealed by metagenomics and culture.</title>
        <authorList>
            <person name="Gilroy R."/>
            <person name="Ravi A."/>
            <person name="Getino M."/>
            <person name="Pursley I."/>
            <person name="Horton D.L."/>
            <person name="Alikhan N.F."/>
            <person name="Baker D."/>
            <person name="Gharbi K."/>
            <person name="Hall N."/>
            <person name="Watson M."/>
            <person name="Adriaenssens E.M."/>
            <person name="Foster-Nyarko E."/>
            <person name="Jarju S."/>
            <person name="Secka A."/>
            <person name="Antonio M."/>
            <person name="Oren A."/>
            <person name="Chaudhuri R.R."/>
            <person name="La Ragione R."/>
            <person name="Hildebrand F."/>
            <person name="Pallen M.J."/>
        </authorList>
    </citation>
    <scope>NUCLEOTIDE SEQUENCE</scope>
    <source>
        <strain evidence="6">ChiW17-6978</strain>
    </source>
</reference>
<dbReference type="PANTHER" id="PTHR42812">
    <property type="entry name" value="BETA-XYLOSIDASE"/>
    <property type="match status" value="1"/>
</dbReference>
<keyword evidence="3 4" id="KW-0326">Glycosidase</keyword>
<evidence type="ECO:0000256" key="3">
    <source>
        <dbReference type="ARBA" id="ARBA00023295"/>
    </source>
</evidence>
<evidence type="ECO:0000313" key="6">
    <source>
        <dbReference type="EMBL" id="HIT49429.1"/>
    </source>
</evidence>
<keyword evidence="5" id="KW-1133">Transmembrane helix</keyword>
<dbReference type="Gene3D" id="2.115.10.20">
    <property type="entry name" value="Glycosyl hydrolase domain, family 43"/>
    <property type="match status" value="1"/>
</dbReference>
<evidence type="ECO:0000256" key="4">
    <source>
        <dbReference type="RuleBase" id="RU361187"/>
    </source>
</evidence>
<accession>A0A9D1KJM8</accession>
<dbReference type="InterPro" id="IPR051795">
    <property type="entry name" value="Glycosyl_Hydrlase_43"/>
</dbReference>
<keyword evidence="2 4" id="KW-0378">Hydrolase</keyword>
<reference evidence="6" key="1">
    <citation type="submission" date="2020-10" db="EMBL/GenBank/DDBJ databases">
        <authorList>
            <person name="Gilroy R."/>
        </authorList>
    </citation>
    <scope>NUCLEOTIDE SEQUENCE</scope>
    <source>
        <strain evidence="6">ChiW17-6978</strain>
    </source>
</reference>
<dbReference type="InterPro" id="IPR013320">
    <property type="entry name" value="ConA-like_dom_sf"/>
</dbReference>
<dbReference type="Pfam" id="PF04616">
    <property type="entry name" value="Glyco_hydro_43"/>
    <property type="match status" value="1"/>
</dbReference>
<dbReference type="Proteomes" id="UP000886758">
    <property type="component" value="Unassembled WGS sequence"/>
</dbReference>
<dbReference type="GO" id="GO:0004553">
    <property type="term" value="F:hydrolase activity, hydrolyzing O-glycosyl compounds"/>
    <property type="evidence" value="ECO:0007669"/>
    <property type="project" value="InterPro"/>
</dbReference>
<keyword evidence="5" id="KW-0472">Membrane</keyword>
<comment type="similarity">
    <text evidence="1 4">Belongs to the glycosyl hydrolase 43 family.</text>
</comment>
<sequence>MNYKNPVLMCDVQDGSILKRGNYFYMVGASFHLMPALPIFKSKNLKDWKCIGHVIDALPFAKFLNVNRRDGIFTPSLYYRKGIYYVLFSSPQSGIFVCSCTNIEKGNWTKPRCLLAEPGLISPAVVWHHRHCYLAFTWIKEVRADDSVVWVYEVTPDLETTIGTQMCFYDGHLLAPHLSSLQWIQKDEYVYLLVTCGQKPATFQLCLRSKDLFGPVDAKIVMMDGTDAFSGPFCARLLEYKKGYWASFHLQNQIGYGNSLWIGTVRWQSDWPILGKTEDDLYGIAEHHGHLLELDDGSHYKLKMSDFFSSKQKNLLWQTPACVPKDQFLFQDGLQMRCMYHSMEAMAALHRLPSVLLMPLLYPSFKVSALSSLALENENDEAGICFMGNPYRYLCVVRKNKKNHLQLKEGYFNQSYDVVLWDCVYQNKELEWMFRLQKNGFYQFGFNRIYLNFKHRISSNDLYGGRIGLYIRGMTGGGSVQWKFFKVRELKR</sequence>
<gene>
    <name evidence="6" type="ORF">IAD46_00205</name>
</gene>
<comment type="caution">
    <text evidence="6">The sequence shown here is derived from an EMBL/GenBank/DDBJ whole genome shotgun (WGS) entry which is preliminary data.</text>
</comment>
<dbReference type="AlphaFoldDB" id="A0A9D1KJM8"/>
<organism evidence="6 7">
    <name type="scientific">Candidatus Pelethenecus faecipullorum</name>
    <dbReference type="NCBI Taxonomy" id="2840900"/>
    <lineage>
        <taxon>Bacteria</taxon>
        <taxon>Bacillati</taxon>
        <taxon>Mycoplasmatota</taxon>
        <taxon>Mollicutes</taxon>
        <taxon>Candidatus Pelethenecus</taxon>
    </lineage>
</organism>
<dbReference type="PANTHER" id="PTHR42812:SF12">
    <property type="entry name" value="BETA-XYLOSIDASE-RELATED"/>
    <property type="match status" value="1"/>
</dbReference>
<dbReference type="InterPro" id="IPR023296">
    <property type="entry name" value="Glyco_hydro_beta-prop_sf"/>
</dbReference>
<evidence type="ECO:0000313" key="7">
    <source>
        <dbReference type="Proteomes" id="UP000886758"/>
    </source>
</evidence>
<dbReference type="GO" id="GO:0005975">
    <property type="term" value="P:carbohydrate metabolic process"/>
    <property type="evidence" value="ECO:0007669"/>
    <property type="project" value="InterPro"/>
</dbReference>
<dbReference type="SUPFAM" id="SSF75005">
    <property type="entry name" value="Arabinanase/levansucrase/invertase"/>
    <property type="match status" value="1"/>
</dbReference>
<dbReference type="SUPFAM" id="SSF49899">
    <property type="entry name" value="Concanavalin A-like lectins/glucanases"/>
    <property type="match status" value="1"/>
</dbReference>
<proteinExistence type="inferred from homology"/>
<feature type="transmembrane region" description="Helical" evidence="5">
    <location>
        <begin position="23"/>
        <end position="40"/>
    </location>
</feature>
<dbReference type="EMBL" id="DVLF01000009">
    <property type="protein sequence ID" value="HIT49429.1"/>
    <property type="molecule type" value="Genomic_DNA"/>
</dbReference>
<name>A0A9D1KJM8_9MOLU</name>
<evidence type="ECO:0000256" key="1">
    <source>
        <dbReference type="ARBA" id="ARBA00009865"/>
    </source>
</evidence>
<keyword evidence="5" id="KW-0812">Transmembrane</keyword>
<protein>
    <submittedName>
        <fullName evidence="6">Family 43 glycosylhydrolase</fullName>
    </submittedName>
</protein>
<evidence type="ECO:0000256" key="5">
    <source>
        <dbReference type="SAM" id="Phobius"/>
    </source>
</evidence>
<dbReference type="Gene3D" id="2.60.120.200">
    <property type="match status" value="1"/>
</dbReference>
<dbReference type="InterPro" id="IPR006710">
    <property type="entry name" value="Glyco_hydro_43"/>
</dbReference>